<dbReference type="PANTHER" id="PTHR36503">
    <property type="entry name" value="BLR2520 PROTEIN"/>
    <property type="match status" value="1"/>
</dbReference>
<evidence type="ECO:0000313" key="3">
    <source>
        <dbReference type="Proteomes" id="UP000294664"/>
    </source>
</evidence>
<dbReference type="EMBL" id="SMAI01000001">
    <property type="protein sequence ID" value="TCT08048.1"/>
    <property type="molecule type" value="Genomic_DNA"/>
</dbReference>
<reference evidence="2 3" key="1">
    <citation type="submission" date="2019-03" db="EMBL/GenBank/DDBJ databases">
        <title>Genomic Encyclopedia of Type Strains, Phase IV (KMG-IV): sequencing the most valuable type-strain genomes for metagenomic binning, comparative biology and taxonomic classification.</title>
        <authorList>
            <person name="Goeker M."/>
        </authorList>
    </citation>
    <scope>NUCLEOTIDE SEQUENCE [LARGE SCALE GENOMIC DNA]</scope>
    <source>
        <strain evidence="2 3">DSM 9035</strain>
    </source>
</reference>
<dbReference type="InterPro" id="IPR053863">
    <property type="entry name" value="Glyoxy/Ble-like_N"/>
</dbReference>
<feature type="domain" description="Glyoxalase/Bleomycin resistance-like N-terminal" evidence="1">
    <location>
        <begin position="6"/>
        <end position="40"/>
    </location>
</feature>
<dbReference type="Gene3D" id="3.10.180.10">
    <property type="entry name" value="2,3-Dihydroxybiphenyl 1,2-Dioxygenase, domain 1"/>
    <property type="match status" value="1"/>
</dbReference>
<proteinExistence type="predicted"/>
<evidence type="ECO:0000313" key="2">
    <source>
        <dbReference type="EMBL" id="TCT08048.1"/>
    </source>
</evidence>
<dbReference type="InterPro" id="IPR029068">
    <property type="entry name" value="Glyas_Bleomycin-R_OHBP_Dase"/>
</dbReference>
<dbReference type="AlphaFoldDB" id="A0A4V2UYM9"/>
<name>A0A4V2UYM9_9HYPH</name>
<dbReference type="Proteomes" id="UP000294664">
    <property type="component" value="Unassembled WGS sequence"/>
</dbReference>
<accession>A0A4V2UYM9</accession>
<sequence length="134" mass="14428">MVEQIFVNLPVADLKATIAFWRTLGFDFNPQFTDDKAACLMLGDRIFAMLLVESFFTGFTGRAVPDAAAFAGSITALQLPSREKVDSLVAAAVAAGGTAPRPAKDYGFMYQHGFDDLDGHIWEAFHMAAPPPAA</sequence>
<dbReference type="PANTHER" id="PTHR36503:SF2">
    <property type="entry name" value="BLR2408 PROTEIN"/>
    <property type="match status" value="1"/>
</dbReference>
<protein>
    <recommendedName>
        <fullName evidence="1">Glyoxalase/Bleomycin resistance-like N-terminal domain-containing protein</fullName>
    </recommendedName>
</protein>
<dbReference type="SUPFAM" id="SSF54593">
    <property type="entry name" value="Glyoxalase/Bleomycin resistance protein/Dihydroxybiphenyl dioxygenase"/>
    <property type="match status" value="1"/>
</dbReference>
<organism evidence="2 3">
    <name type="scientific">Aquabacter spiritensis</name>
    <dbReference type="NCBI Taxonomy" id="933073"/>
    <lineage>
        <taxon>Bacteria</taxon>
        <taxon>Pseudomonadati</taxon>
        <taxon>Pseudomonadota</taxon>
        <taxon>Alphaproteobacteria</taxon>
        <taxon>Hyphomicrobiales</taxon>
        <taxon>Xanthobacteraceae</taxon>
        <taxon>Aquabacter</taxon>
    </lineage>
</organism>
<dbReference type="Pfam" id="PF22677">
    <property type="entry name" value="Ble-like_N"/>
    <property type="match status" value="1"/>
</dbReference>
<evidence type="ECO:0000259" key="1">
    <source>
        <dbReference type="Pfam" id="PF22677"/>
    </source>
</evidence>
<keyword evidence="3" id="KW-1185">Reference proteome</keyword>
<dbReference type="RefSeq" id="WP_132029637.1">
    <property type="nucleotide sequence ID" value="NZ_SMAI01000001.1"/>
</dbReference>
<gene>
    <name evidence="2" type="ORF">EDC64_101567</name>
</gene>
<comment type="caution">
    <text evidence="2">The sequence shown here is derived from an EMBL/GenBank/DDBJ whole genome shotgun (WGS) entry which is preliminary data.</text>
</comment>
<dbReference type="OrthoDB" id="9798430at2"/>